<dbReference type="Pfam" id="PF12937">
    <property type="entry name" value="F-box-like"/>
    <property type="match status" value="1"/>
</dbReference>
<feature type="domain" description="F-box" evidence="1">
    <location>
        <begin position="28"/>
        <end position="74"/>
    </location>
</feature>
<dbReference type="SMART" id="SM00256">
    <property type="entry name" value="FBOX"/>
    <property type="match status" value="1"/>
</dbReference>
<dbReference type="InterPro" id="IPR032675">
    <property type="entry name" value="LRR_dom_sf"/>
</dbReference>
<reference evidence="2" key="1">
    <citation type="submission" date="2017-05" db="UniProtKB">
        <authorList>
            <consortium name="EnsemblMetazoa"/>
        </authorList>
    </citation>
    <scope>IDENTIFICATION</scope>
</reference>
<dbReference type="InterPro" id="IPR036047">
    <property type="entry name" value="F-box-like_dom_sf"/>
</dbReference>
<name>A0A1X7VLD3_AMPQE</name>
<evidence type="ECO:0000313" key="2">
    <source>
        <dbReference type="EnsemblMetazoa" id="Aqu2.1.40630_001"/>
    </source>
</evidence>
<accession>A0A1X7VLD3</accession>
<protein>
    <recommendedName>
        <fullName evidence="1">F-box domain-containing protein</fullName>
    </recommendedName>
</protein>
<dbReference type="InterPro" id="IPR001810">
    <property type="entry name" value="F-box_dom"/>
</dbReference>
<dbReference type="PROSITE" id="PS50181">
    <property type="entry name" value="FBOX"/>
    <property type="match status" value="1"/>
</dbReference>
<organism evidence="2">
    <name type="scientific">Amphimedon queenslandica</name>
    <name type="common">Sponge</name>
    <dbReference type="NCBI Taxonomy" id="400682"/>
    <lineage>
        <taxon>Eukaryota</taxon>
        <taxon>Metazoa</taxon>
        <taxon>Porifera</taxon>
        <taxon>Demospongiae</taxon>
        <taxon>Heteroscleromorpha</taxon>
        <taxon>Haplosclerida</taxon>
        <taxon>Niphatidae</taxon>
        <taxon>Amphimedon</taxon>
    </lineage>
</organism>
<dbReference type="SUPFAM" id="SSF52058">
    <property type="entry name" value="L domain-like"/>
    <property type="match status" value="1"/>
</dbReference>
<dbReference type="SUPFAM" id="SSF81383">
    <property type="entry name" value="F-box domain"/>
    <property type="match status" value="1"/>
</dbReference>
<dbReference type="AlphaFoldDB" id="A0A1X7VLD3"/>
<sequence length="379" mass="43013">MSSHFKRLRVDPDLFGDVNPLLEDKESINPFDSLPKEIIQEICMLLSLRDKMSLRLVNRQLYTICSDPYLWRNVFIDDPYHKMSAPFIKSALKTCQPHVQLLSLRGQLSFSQYRSKILNCKSIHTLNLYGIEITNNELEKIASLTQLPHLQYLTIKNDLKNQEAFSCLSKIKKLVAHSDDGLLFDRWASNNFLPQILIIVSRHSLIRRFPIPPIAHSAHFALYERDCRPLDFDFYDVPKYSLQLGPNNAESVAVTADGELHITMKNMITPTSQPNDEDICQQYAVFEDKDIALGLPVYTSQCGVNITVLGFSSVTISLESFRLIVQDTPNVLEVSFKGSYVTDGLDSYLAPLSEHCLKLRGLNMSKLKPSTGDSLKVDV</sequence>
<proteinExistence type="predicted"/>
<dbReference type="Gene3D" id="3.80.10.10">
    <property type="entry name" value="Ribonuclease Inhibitor"/>
    <property type="match status" value="1"/>
</dbReference>
<dbReference type="InParanoid" id="A0A1X7VLD3"/>
<dbReference type="EnsemblMetazoa" id="Aqu2.1.40630_001">
    <property type="protein sequence ID" value="Aqu2.1.40630_001"/>
    <property type="gene ID" value="Aqu2.1.40630"/>
</dbReference>
<dbReference type="Gene3D" id="1.20.1280.50">
    <property type="match status" value="1"/>
</dbReference>
<evidence type="ECO:0000259" key="1">
    <source>
        <dbReference type="PROSITE" id="PS50181"/>
    </source>
</evidence>